<accession>A0A1I6PAH9</accession>
<evidence type="ECO:0000313" key="2">
    <source>
        <dbReference type="EMBL" id="SFS37163.1"/>
    </source>
</evidence>
<keyword evidence="3" id="KW-1185">Reference proteome</keyword>
<protein>
    <recommendedName>
        <fullName evidence="1">DUF6265 domain-containing protein</fullName>
    </recommendedName>
</protein>
<gene>
    <name evidence="2" type="ORF">SAMN05192570_0980</name>
</gene>
<evidence type="ECO:0000313" key="3">
    <source>
        <dbReference type="Proteomes" id="UP000198788"/>
    </source>
</evidence>
<name>A0A1I6PAH9_9CAUL</name>
<proteinExistence type="predicted"/>
<dbReference type="EMBL" id="FOZV01000001">
    <property type="protein sequence ID" value="SFS37163.1"/>
    <property type="molecule type" value="Genomic_DNA"/>
</dbReference>
<feature type="domain" description="DUF6265" evidence="1">
    <location>
        <begin position="21"/>
        <end position="125"/>
    </location>
</feature>
<sequence length="150" mass="16398">MSLAAFLLAAAAQAPTPDALAWMSGYWLSCEDGREVSETWSDPRGGLLAGRGKTFQSGEATFELSHIGPRQDGLAYFARPNGRAATVFAATEIGDNRAVFENPAHDFPTRIVYEREGEILSARIEGEMEGRPVSMGWRFRSAELNSRCPD</sequence>
<dbReference type="Pfam" id="PF19780">
    <property type="entry name" value="DUF6265"/>
    <property type="match status" value="1"/>
</dbReference>
<organism evidence="2 3">
    <name type="scientific">Brevundimonas viscosa</name>
    <dbReference type="NCBI Taxonomy" id="871741"/>
    <lineage>
        <taxon>Bacteria</taxon>
        <taxon>Pseudomonadati</taxon>
        <taxon>Pseudomonadota</taxon>
        <taxon>Alphaproteobacteria</taxon>
        <taxon>Caulobacterales</taxon>
        <taxon>Caulobacteraceae</taxon>
        <taxon>Brevundimonas</taxon>
    </lineage>
</organism>
<dbReference type="InterPro" id="IPR046232">
    <property type="entry name" value="DUF6265"/>
</dbReference>
<dbReference type="STRING" id="871741.SAMN05192570_0980"/>
<dbReference type="RefSeq" id="WP_092307297.1">
    <property type="nucleotide sequence ID" value="NZ_FOZV01000001.1"/>
</dbReference>
<dbReference type="AlphaFoldDB" id="A0A1I6PAH9"/>
<evidence type="ECO:0000259" key="1">
    <source>
        <dbReference type="Pfam" id="PF19780"/>
    </source>
</evidence>
<dbReference type="OrthoDB" id="5382295at2"/>
<reference evidence="3" key="1">
    <citation type="submission" date="2016-10" db="EMBL/GenBank/DDBJ databases">
        <authorList>
            <person name="Varghese N."/>
            <person name="Submissions S."/>
        </authorList>
    </citation>
    <scope>NUCLEOTIDE SEQUENCE [LARGE SCALE GENOMIC DNA]</scope>
    <source>
        <strain evidence="3">CGMCC 1.10683</strain>
    </source>
</reference>
<dbReference type="Proteomes" id="UP000198788">
    <property type="component" value="Unassembled WGS sequence"/>
</dbReference>